<dbReference type="GO" id="GO:0045041">
    <property type="term" value="P:protein import into mitochondrial intermembrane space"/>
    <property type="evidence" value="ECO:0007669"/>
    <property type="project" value="InterPro"/>
</dbReference>
<evidence type="ECO:0000256" key="6">
    <source>
        <dbReference type="ARBA" id="ARBA00023002"/>
    </source>
</evidence>
<keyword evidence="6" id="KW-0560">Oxidoreductase</keyword>
<dbReference type="InterPro" id="IPR039289">
    <property type="entry name" value="CHCHD4"/>
</dbReference>
<dbReference type="Gene3D" id="1.10.287.2900">
    <property type="match status" value="1"/>
</dbReference>
<evidence type="ECO:0000256" key="12">
    <source>
        <dbReference type="SAM" id="MobiDB-lite"/>
    </source>
</evidence>
<comment type="cofactor">
    <cofactor evidence="1">
        <name>Cu(2+)</name>
        <dbReference type="ChEBI" id="CHEBI:29036"/>
    </cofactor>
</comment>
<keyword evidence="10" id="KW-0676">Redox-active center</keyword>
<evidence type="ECO:0000256" key="8">
    <source>
        <dbReference type="ARBA" id="ARBA00023128"/>
    </source>
</evidence>
<dbReference type="GO" id="GO:0005743">
    <property type="term" value="C:mitochondrial inner membrane"/>
    <property type="evidence" value="ECO:0007669"/>
    <property type="project" value="UniProtKB-SubCell"/>
</dbReference>
<evidence type="ECO:0000256" key="10">
    <source>
        <dbReference type="ARBA" id="ARBA00023284"/>
    </source>
</evidence>
<evidence type="ECO:0000313" key="14">
    <source>
        <dbReference type="Proteomes" id="UP001221142"/>
    </source>
</evidence>
<gene>
    <name evidence="13" type="ORF">FB45DRAFT_781794</name>
</gene>
<dbReference type="GO" id="GO:0005758">
    <property type="term" value="C:mitochondrial intermembrane space"/>
    <property type="evidence" value="ECO:0007669"/>
    <property type="project" value="TreeGrafter"/>
</dbReference>
<dbReference type="Proteomes" id="UP001221142">
    <property type="component" value="Unassembled WGS sequence"/>
</dbReference>
<comment type="caution">
    <text evidence="13">The sequence shown here is derived from an EMBL/GenBank/DDBJ whole genome shotgun (WGS) entry which is preliminary data.</text>
</comment>
<dbReference type="PANTHER" id="PTHR21622">
    <property type="entry name" value="COILED-COIL-HELIX-COILED-COIL-HELIX DOMAIN CONTAINING 4"/>
    <property type="match status" value="1"/>
</dbReference>
<feature type="region of interest" description="Disordered" evidence="12">
    <location>
        <begin position="102"/>
        <end position="124"/>
    </location>
</feature>
<evidence type="ECO:0000256" key="2">
    <source>
        <dbReference type="ARBA" id="ARBA00004164"/>
    </source>
</evidence>
<evidence type="ECO:0000313" key="13">
    <source>
        <dbReference type="EMBL" id="KAJ7647243.1"/>
    </source>
</evidence>
<evidence type="ECO:0000256" key="11">
    <source>
        <dbReference type="ARBA" id="ARBA00033150"/>
    </source>
</evidence>
<name>A0AAD7CFH2_9AGAR</name>
<keyword evidence="14" id="KW-1185">Reference proteome</keyword>
<reference evidence="13" key="1">
    <citation type="submission" date="2023-03" db="EMBL/GenBank/DDBJ databases">
        <title>Massive genome expansion in bonnet fungi (Mycena s.s.) driven by repeated elements and novel gene families across ecological guilds.</title>
        <authorList>
            <consortium name="Lawrence Berkeley National Laboratory"/>
            <person name="Harder C.B."/>
            <person name="Miyauchi S."/>
            <person name="Viragh M."/>
            <person name="Kuo A."/>
            <person name="Thoen E."/>
            <person name="Andreopoulos B."/>
            <person name="Lu D."/>
            <person name="Skrede I."/>
            <person name="Drula E."/>
            <person name="Henrissat B."/>
            <person name="Morin E."/>
            <person name="Kohler A."/>
            <person name="Barry K."/>
            <person name="LaButti K."/>
            <person name="Morin E."/>
            <person name="Salamov A."/>
            <person name="Lipzen A."/>
            <person name="Mereny Z."/>
            <person name="Hegedus B."/>
            <person name="Baldrian P."/>
            <person name="Stursova M."/>
            <person name="Weitz H."/>
            <person name="Taylor A."/>
            <person name="Grigoriev I.V."/>
            <person name="Nagy L.G."/>
            <person name="Martin F."/>
            <person name="Kauserud H."/>
        </authorList>
    </citation>
    <scope>NUCLEOTIDE SEQUENCE</scope>
    <source>
        <strain evidence="13">9284</strain>
    </source>
</reference>
<feature type="compositionally biased region" description="Low complexity" evidence="12">
    <location>
        <begin position="211"/>
        <end position="230"/>
    </location>
</feature>
<feature type="region of interest" description="Disordered" evidence="12">
    <location>
        <begin position="195"/>
        <end position="230"/>
    </location>
</feature>
<keyword evidence="9" id="KW-1015">Disulfide bond</keyword>
<evidence type="ECO:0000256" key="7">
    <source>
        <dbReference type="ARBA" id="ARBA00023010"/>
    </source>
</evidence>
<comment type="subcellular location">
    <subcellularLocation>
        <location evidence="2">Mitochondrion inner membrane</location>
        <topology evidence="2">Single-pass type II membrane protein</topology>
        <orientation evidence="2">Intermembrane side</orientation>
    </subcellularLocation>
</comment>
<evidence type="ECO:0000256" key="3">
    <source>
        <dbReference type="ARBA" id="ARBA00013714"/>
    </source>
</evidence>
<feature type="region of interest" description="Disordered" evidence="12">
    <location>
        <begin position="49"/>
        <end position="71"/>
    </location>
</feature>
<evidence type="ECO:0000256" key="4">
    <source>
        <dbReference type="ARBA" id="ARBA00022448"/>
    </source>
</evidence>
<evidence type="ECO:0000256" key="5">
    <source>
        <dbReference type="ARBA" id="ARBA00022927"/>
    </source>
</evidence>
<keyword evidence="4" id="KW-0813">Transport</keyword>
<keyword evidence="7" id="KW-0811">Translocation</keyword>
<dbReference type="PROSITE" id="PS51808">
    <property type="entry name" value="CHCH"/>
    <property type="match status" value="1"/>
</dbReference>
<dbReference type="GO" id="GO:0015035">
    <property type="term" value="F:protein-disulfide reductase activity"/>
    <property type="evidence" value="ECO:0007669"/>
    <property type="project" value="InterPro"/>
</dbReference>
<evidence type="ECO:0000256" key="1">
    <source>
        <dbReference type="ARBA" id="ARBA00001973"/>
    </source>
</evidence>
<dbReference type="AlphaFoldDB" id="A0AAD7CFH2"/>
<dbReference type="PANTHER" id="PTHR21622:SF0">
    <property type="entry name" value="COILED-COIL-HELIX-COILED-COIL-HELIX DOMAIN CONTAINING 4"/>
    <property type="match status" value="1"/>
</dbReference>
<keyword evidence="5" id="KW-0653">Protein transport</keyword>
<keyword evidence="8" id="KW-0496">Mitochondrion</keyword>
<dbReference type="EMBL" id="JARKIF010000002">
    <property type="protein sequence ID" value="KAJ7647243.1"/>
    <property type="molecule type" value="Genomic_DNA"/>
</dbReference>
<sequence>MFARLSRTRIPLARYIQSQAAPKPSRASKYALAVGTAATVAFFGTQTIALDSPPPQRESSPGKSPEELPTFTSHLLHSVGRVPVPASPAPPEERLDAPIVSSEPVPADEGQSESEYSGGGGAYNPETGEINWDCSCLGGMAHGPCGPQFREAFSCFIYSEDEPKGINCVEKFQGMQNCFREHPEVYAAEIADDEEAAAAEEAAEKEAAQNVDPAPSSDSPVDSKAPSAEQ</sequence>
<accession>A0AAD7CFH2</accession>
<protein>
    <recommendedName>
        <fullName evidence="3">Mitochondrial intermembrane space import and assembly protein 40</fullName>
    </recommendedName>
    <alternativeName>
        <fullName evidence="11">Mitochondrial import inner membrane translocase TIM40</fullName>
    </alternativeName>
</protein>
<organism evidence="13 14">
    <name type="scientific">Roridomyces roridus</name>
    <dbReference type="NCBI Taxonomy" id="1738132"/>
    <lineage>
        <taxon>Eukaryota</taxon>
        <taxon>Fungi</taxon>
        <taxon>Dikarya</taxon>
        <taxon>Basidiomycota</taxon>
        <taxon>Agaricomycotina</taxon>
        <taxon>Agaricomycetes</taxon>
        <taxon>Agaricomycetidae</taxon>
        <taxon>Agaricales</taxon>
        <taxon>Marasmiineae</taxon>
        <taxon>Mycenaceae</taxon>
        <taxon>Roridomyces</taxon>
    </lineage>
</organism>
<proteinExistence type="predicted"/>
<evidence type="ECO:0000256" key="9">
    <source>
        <dbReference type="ARBA" id="ARBA00023157"/>
    </source>
</evidence>